<dbReference type="InParanoid" id="A0A1E7F6I8"/>
<name>A0A1E7F6I8_9STRA</name>
<protein>
    <submittedName>
        <fullName evidence="1">Uncharacterized protein</fullName>
    </submittedName>
</protein>
<dbReference type="AlphaFoldDB" id="A0A1E7F6I8"/>
<keyword evidence="2" id="KW-1185">Reference proteome</keyword>
<proteinExistence type="predicted"/>
<sequence>MIVPLLGKNKKKNTTTTILMESTVYLVNYLQAMTSTTIMEATIQKNKRN</sequence>
<evidence type="ECO:0000313" key="2">
    <source>
        <dbReference type="Proteomes" id="UP000095751"/>
    </source>
</evidence>
<evidence type="ECO:0000313" key="1">
    <source>
        <dbReference type="EMBL" id="OEU13473.1"/>
    </source>
</evidence>
<gene>
    <name evidence="1" type="ORF">FRACYDRAFT_269830</name>
</gene>
<organism evidence="1 2">
    <name type="scientific">Fragilariopsis cylindrus CCMP1102</name>
    <dbReference type="NCBI Taxonomy" id="635003"/>
    <lineage>
        <taxon>Eukaryota</taxon>
        <taxon>Sar</taxon>
        <taxon>Stramenopiles</taxon>
        <taxon>Ochrophyta</taxon>
        <taxon>Bacillariophyta</taxon>
        <taxon>Bacillariophyceae</taxon>
        <taxon>Bacillariophycidae</taxon>
        <taxon>Bacillariales</taxon>
        <taxon>Bacillariaceae</taxon>
        <taxon>Fragilariopsis</taxon>
    </lineage>
</organism>
<reference evidence="1 2" key="1">
    <citation type="submission" date="2016-09" db="EMBL/GenBank/DDBJ databases">
        <title>Extensive genetic diversity and differential bi-allelic expression allows diatom success in the polar Southern Ocean.</title>
        <authorList>
            <consortium name="DOE Joint Genome Institute"/>
            <person name="Mock T."/>
            <person name="Otillar R.P."/>
            <person name="Strauss J."/>
            <person name="Dupont C."/>
            <person name="Frickenhaus S."/>
            <person name="Maumus F."/>
            <person name="Mcmullan M."/>
            <person name="Sanges R."/>
            <person name="Schmutz J."/>
            <person name="Toseland A."/>
            <person name="Valas R."/>
            <person name="Veluchamy A."/>
            <person name="Ward B.J."/>
            <person name="Allen A."/>
            <person name="Barry K."/>
            <person name="Falciatore A."/>
            <person name="Ferrante M."/>
            <person name="Fortunato A.E."/>
            <person name="Gloeckner G."/>
            <person name="Gruber A."/>
            <person name="Hipkin R."/>
            <person name="Janech M."/>
            <person name="Kroth P."/>
            <person name="Leese F."/>
            <person name="Lindquist E."/>
            <person name="Lyon B.R."/>
            <person name="Martin J."/>
            <person name="Mayer C."/>
            <person name="Parker M."/>
            <person name="Quesneville H."/>
            <person name="Raymond J."/>
            <person name="Uhlig C."/>
            <person name="Valentin K.U."/>
            <person name="Worden A.Z."/>
            <person name="Armbrust E.V."/>
            <person name="Bowler C."/>
            <person name="Green B."/>
            <person name="Moulton V."/>
            <person name="Van Oosterhout C."/>
            <person name="Grigoriev I."/>
        </authorList>
    </citation>
    <scope>NUCLEOTIDE SEQUENCE [LARGE SCALE GENOMIC DNA]</scope>
    <source>
        <strain evidence="1 2">CCMP1102</strain>
    </source>
</reference>
<dbReference type="KEGG" id="fcy:FRACYDRAFT_269830"/>
<dbReference type="EMBL" id="KV784361">
    <property type="protein sequence ID" value="OEU13473.1"/>
    <property type="molecule type" value="Genomic_DNA"/>
</dbReference>
<accession>A0A1E7F6I8</accession>
<dbReference type="Proteomes" id="UP000095751">
    <property type="component" value="Unassembled WGS sequence"/>
</dbReference>